<dbReference type="InterPro" id="IPR016181">
    <property type="entry name" value="Acyl_CoA_acyltransferase"/>
</dbReference>
<dbReference type="KEGG" id="senf:GJR95_40775"/>
<evidence type="ECO:0000259" key="1">
    <source>
        <dbReference type="PROSITE" id="PS51186"/>
    </source>
</evidence>
<dbReference type="SUPFAM" id="SSF55729">
    <property type="entry name" value="Acyl-CoA N-acyltransferases (Nat)"/>
    <property type="match status" value="1"/>
</dbReference>
<proteinExistence type="predicted"/>
<evidence type="ECO:0000313" key="2">
    <source>
        <dbReference type="EMBL" id="QHW00985.1"/>
    </source>
</evidence>
<dbReference type="AlphaFoldDB" id="A0A6P1W7V1"/>
<dbReference type="CDD" id="cd04301">
    <property type="entry name" value="NAT_SF"/>
    <property type="match status" value="1"/>
</dbReference>
<accession>A0A6P1W7V1</accession>
<dbReference type="GO" id="GO:0016747">
    <property type="term" value="F:acyltransferase activity, transferring groups other than amino-acyl groups"/>
    <property type="evidence" value="ECO:0007669"/>
    <property type="project" value="InterPro"/>
</dbReference>
<dbReference type="Pfam" id="PF13302">
    <property type="entry name" value="Acetyltransf_3"/>
    <property type="match status" value="1"/>
</dbReference>
<dbReference type="Proteomes" id="UP000464577">
    <property type="component" value="Chromosome"/>
</dbReference>
<dbReference type="PROSITE" id="PS51186">
    <property type="entry name" value="GNAT"/>
    <property type="match status" value="1"/>
</dbReference>
<protein>
    <submittedName>
        <fullName evidence="2">GNAT family N-acetyltransferase</fullName>
    </submittedName>
</protein>
<dbReference type="PANTHER" id="PTHR43792:SF1">
    <property type="entry name" value="N-ACETYLTRANSFERASE DOMAIN-CONTAINING PROTEIN"/>
    <property type="match status" value="1"/>
</dbReference>
<dbReference type="Gene3D" id="3.40.630.30">
    <property type="match status" value="1"/>
</dbReference>
<gene>
    <name evidence="2" type="ORF">GJR95_40775</name>
</gene>
<dbReference type="EMBL" id="CP045997">
    <property type="protein sequence ID" value="QHW00985.1"/>
    <property type="molecule type" value="Genomic_DNA"/>
</dbReference>
<name>A0A6P1W7V1_9BACT</name>
<keyword evidence="3" id="KW-1185">Reference proteome</keyword>
<dbReference type="PANTHER" id="PTHR43792">
    <property type="entry name" value="GNAT FAMILY, PUTATIVE (AFU_ORTHOLOGUE AFUA_3G00765)-RELATED-RELATED"/>
    <property type="match status" value="1"/>
</dbReference>
<evidence type="ECO:0000313" key="3">
    <source>
        <dbReference type="Proteomes" id="UP000464577"/>
    </source>
</evidence>
<dbReference type="RefSeq" id="WP_162391378.1">
    <property type="nucleotide sequence ID" value="NZ_CP045997.1"/>
</dbReference>
<dbReference type="InterPro" id="IPR051531">
    <property type="entry name" value="N-acetyltransferase"/>
</dbReference>
<organism evidence="2 3">
    <name type="scientific">Spirosoma endbachense</name>
    <dbReference type="NCBI Taxonomy" id="2666025"/>
    <lineage>
        <taxon>Bacteria</taxon>
        <taxon>Pseudomonadati</taxon>
        <taxon>Bacteroidota</taxon>
        <taxon>Cytophagia</taxon>
        <taxon>Cytophagales</taxon>
        <taxon>Cytophagaceae</taxon>
        <taxon>Spirosoma</taxon>
    </lineage>
</organism>
<feature type="domain" description="N-acetyltransferase" evidence="1">
    <location>
        <begin position="17"/>
        <end position="184"/>
    </location>
</feature>
<sequence>MLAINFTPFPELTTNRLILRQMKREDETDFFALRSNPEIMRFIPRPIAQSVADAFQLIQSINDGIRKNESITWGITLNNKPTVIGTIGYVRMAKEHHRAEVGYLLSADFRGQGIMQEALSAVVDYGFQQMKLHSIEGIVVPQNTASASVLKKAGFQKEAHFKENQFYKGRFHDSIHYSLLTPLV</sequence>
<dbReference type="InterPro" id="IPR000182">
    <property type="entry name" value="GNAT_dom"/>
</dbReference>
<keyword evidence="2" id="KW-0808">Transferase</keyword>
<reference evidence="2 3" key="1">
    <citation type="submission" date="2019-11" db="EMBL/GenBank/DDBJ databases">
        <title>Spirosoma endbachense sp. nov., isolated from a natural salt meadow.</title>
        <authorList>
            <person name="Rojas J."/>
            <person name="Ambika Manirajan B."/>
            <person name="Ratering S."/>
            <person name="Suarez C."/>
            <person name="Geissler-Plaum R."/>
            <person name="Schnell S."/>
        </authorList>
    </citation>
    <scope>NUCLEOTIDE SEQUENCE [LARGE SCALE GENOMIC DNA]</scope>
    <source>
        <strain evidence="2 3">I-24</strain>
    </source>
</reference>